<organism evidence="1 2">
    <name type="scientific">Aphanomyces euteiches</name>
    <dbReference type="NCBI Taxonomy" id="100861"/>
    <lineage>
        <taxon>Eukaryota</taxon>
        <taxon>Sar</taxon>
        <taxon>Stramenopiles</taxon>
        <taxon>Oomycota</taxon>
        <taxon>Saprolegniomycetes</taxon>
        <taxon>Saprolegniales</taxon>
        <taxon>Verrucalvaceae</taxon>
        <taxon>Aphanomyces</taxon>
    </lineage>
</organism>
<evidence type="ECO:0000313" key="2">
    <source>
        <dbReference type="Proteomes" id="UP000481153"/>
    </source>
</evidence>
<dbReference type="AlphaFoldDB" id="A0A6G0WDY5"/>
<evidence type="ECO:0000313" key="1">
    <source>
        <dbReference type="EMBL" id="KAF0725509.1"/>
    </source>
</evidence>
<protein>
    <submittedName>
        <fullName evidence="1">Uncharacterized protein</fullName>
    </submittedName>
</protein>
<proteinExistence type="predicted"/>
<name>A0A6G0WDY5_9STRA</name>
<dbReference type="Proteomes" id="UP000481153">
    <property type="component" value="Unassembled WGS sequence"/>
</dbReference>
<reference evidence="1 2" key="1">
    <citation type="submission" date="2019-07" db="EMBL/GenBank/DDBJ databases">
        <title>Genomics analysis of Aphanomyces spp. identifies a new class of oomycete effector associated with host adaptation.</title>
        <authorList>
            <person name="Gaulin E."/>
        </authorList>
    </citation>
    <scope>NUCLEOTIDE SEQUENCE [LARGE SCALE GENOMIC DNA]</scope>
    <source>
        <strain evidence="1 2">ATCC 201684</strain>
    </source>
</reference>
<dbReference type="VEuPathDB" id="FungiDB:AeMF1_019255"/>
<comment type="caution">
    <text evidence="1">The sequence shown here is derived from an EMBL/GenBank/DDBJ whole genome shotgun (WGS) entry which is preliminary data.</text>
</comment>
<accession>A0A6G0WDY5</accession>
<sequence length="265" mass="30388">MTKVQELRLPTASASFSRWSVAYNVMFVLNLASTPFMAYLTEPHPGLVIPIPHAATFDDYVNVTAAHFRQIFNNQTVHGYSRQEIATNSFGLHREMTIPCQVAQADAFDYILAMPASYYFGDGLRAYLVEFLTSNATVRKQMQPWQQCQHGYVFMIEQSEQCVWLEEVAVDRYIVWTATAVRETSETLLAKCFFRILLTCYVLYALWCRYYRHYKILVVNLRHVGVSAKYTRYEIVVGDPAYAILSDPVVSLAMVIDMLWGVPSL</sequence>
<gene>
    <name evidence="1" type="ORF">Ae201684_016022</name>
</gene>
<dbReference type="EMBL" id="VJMJ01000240">
    <property type="protein sequence ID" value="KAF0725509.1"/>
    <property type="molecule type" value="Genomic_DNA"/>
</dbReference>
<keyword evidence="2" id="KW-1185">Reference proteome</keyword>